<organism evidence="2 3">
    <name type="scientific">Streptomyces misionensis</name>
    <dbReference type="NCBI Taxonomy" id="67331"/>
    <lineage>
        <taxon>Bacteria</taxon>
        <taxon>Bacillati</taxon>
        <taxon>Actinomycetota</taxon>
        <taxon>Actinomycetes</taxon>
        <taxon>Kitasatosporales</taxon>
        <taxon>Streptomycetaceae</taxon>
        <taxon>Streptomyces</taxon>
    </lineage>
</organism>
<evidence type="ECO:0000313" key="2">
    <source>
        <dbReference type="EMBL" id="TWV53559.1"/>
    </source>
</evidence>
<comment type="caution">
    <text evidence="2">The sequence shown here is derived from an EMBL/GenBank/DDBJ whole genome shotgun (WGS) entry which is preliminary data.</text>
</comment>
<gene>
    <name evidence="2" type="ORF">FRZ03_09755</name>
</gene>
<accession>A0A5C6JY67</accession>
<evidence type="ECO:0000256" key="1">
    <source>
        <dbReference type="SAM" id="MobiDB-lite"/>
    </source>
</evidence>
<keyword evidence="3" id="KW-1185">Reference proteome</keyword>
<feature type="region of interest" description="Disordered" evidence="1">
    <location>
        <begin position="55"/>
        <end position="83"/>
    </location>
</feature>
<dbReference type="RefSeq" id="WP_146464762.1">
    <property type="nucleotide sequence ID" value="NZ_VOGW01000054.1"/>
</dbReference>
<reference evidence="2" key="1">
    <citation type="journal article" date="2019" name="Microbiol. Resour. Announc.">
        <title>Draft Genomic Sequences of Streptomyces misionensis and Streptomyces albidoflavus, bacteria applied for phytopathogen biocontrol.</title>
        <authorList>
            <person name="Pylro V."/>
            <person name="Dias A."/>
            <person name="Andreote F."/>
            <person name="Varani A."/>
            <person name="Andreote C."/>
            <person name="Bernardo E."/>
            <person name="Martins T."/>
        </authorList>
    </citation>
    <scope>NUCLEOTIDE SEQUENCE [LARGE SCALE GENOMIC DNA]</scope>
    <source>
        <strain evidence="2">66</strain>
    </source>
</reference>
<proteinExistence type="predicted"/>
<evidence type="ECO:0000313" key="3">
    <source>
        <dbReference type="Proteomes" id="UP000320481"/>
    </source>
</evidence>
<protein>
    <submittedName>
        <fullName evidence="2">Uncharacterized protein</fullName>
    </submittedName>
</protein>
<dbReference type="EMBL" id="VOGW01000054">
    <property type="protein sequence ID" value="TWV53559.1"/>
    <property type="molecule type" value="Genomic_DNA"/>
</dbReference>
<sequence length="83" mass="8900">MGTILRHPETDPSAHHVVILAVEGLLAGAIQDEHAAHLALHAIVERVRAELQAAGPVCGGPTTRMGPARWPRPRGWTRTRCAS</sequence>
<dbReference type="AlphaFoldDB" id="A0A5C6JY67"/>
<name>A0A5C6JY67_9ACTN</name>
<dbReference type="Proteomes" id="UP000320481">
    <property type="component" value="Unassembled WGS sequence"/>
</dbReference>